<organism evidence="1 2">
    <name type="scientific">Capronia epimyces CBS 606.96</name>
    <dbReference type="NCBI Taxonomy" id="1182542"/>
    <lineage>
        <taxon>Eukaryota</taxon>
        <taxon>Fungi</taxon>
        <taxon>Dikarya</taxon>
        <taxon>Ascomycota</taxon>
        <taxon>Pezizomycotina</taxon>
        <taxon>Eurotiomycetes</taxon>
        <taxon>Chaetothyriomycetidae</taxon>
        <taxon>Chaetothyriales</taxon>
        <taxon>Herpotrichiellaceae</taxon>
        <taxon>Capronia</taxon>
    </lineage>
</organism>
<dbReference type="EMBL" id="AMGY01000011">
    <property type="protein sequence ID" value="EXJ76964.1"/>
    <property type="molecule type" value="Genomic_DNA"/>
</dbReference>
<dbReference type="RefSeq" id="XP_007738402.1">
    <property type="nucleotide sequence ID" value="XM_007740212.1"/>
</dbReference>
<dbReference type="Proteomes" id="UP000019478">
    <property type="component" value="Unassembled WGS sequence"/>
</dbReference>
<dbReference type="AlphaFoldDB" id="W9Y3D8"/>
<accession>W9Y3D8</accession>
<evidence type="ECO:0000313" key="2">
    <source>
        <dbReference type="Proteomes" id="UP000019478"/>
    </source>
</evidence>
<dbReference type="OrthoDB" id="756370at2759"/>
<name>W9Y3D8_9EURO</name>
<keyword evidence="2" id="KW-1185">Reference proteome</keyword>
<reference evidence="1 2" key="1">
    <citation type="submission" date="2013-03" db="EMBL/GenBank/DDBJ databases">
        <title>The Genome Sequence of Capronia epimyces CBS 606.96.</title>
        <authorList>
            <consortium name="The Broad Institute Genomics Platform"/>
            <person name="Cuomo C."/>
            <person name="de Hoog S."/>
            <person name="Gorbushina A."/>
            <person name="Walker B."/>
            <person name="Young S.K."/>
            <person name="Zeng Q."/>
            <person name="Gargeya S."/>
            <person name="Fitzgerald M."/>
            <person name="Haas B."/>
            <person name="Abouelleil A."/>
            <person name="Allen A.W."/>
            <person name="Alvarado L."/>
            <person name="Arachchi H.M."/>
            <person name="Berlin A.M."/>
            <person name="Chapman S.B."/>
            <person name="Gainer-Dewar J."/>
            <person name="Goldberg J."/>
            <person name="Griggs A."/>
            <person name="Gujja S."/>
            <person name="Hansen M."/>
            <person name="Howarth C."/>
            <person name="Imamovic A."/>
            <person name="Ireland A."/>
            <person name="Larimer J."/>
            <person name="McCowan C."/>
            <person name="Murphy C."/>
            <person name="Pearson M."/>
            <person name="Poon T.W."/>
            <person name="Priest M."/>
            <person name="Roberts A."/>
            <person name="Saif S."/>
            <person name="Shea T."/>
            <person name="Sisk P."/>
            <person name="Sykes S."/>
            <person name="Wortman J."/>
            <person name="Nusbaum C."/>
            <person name="Birren B."/>
        </authorList>
    </citation>
    <scope>NUCLEOTIDE SEQUENCE [LARGE SCALE GENOMIC DNA]</scope>
    <source>
        <strain evidence="1 2">CBS 606.96</strain>
    </source>
</reference>
<gene>
    <name evidence="1" type="ORF">A1O3_10121</name>
</gene>
<feature type="non-terminal residue" evidence="1">
    <location>
        <position position="78"/>
    </location>
</feature>
<dbReference type="STRING" id="1182542.W9Y3D8"/>
<dbReference type="HOGENOM" id="CLU_2628480_0_0_1"/>
<evidence type="ECO:0000313" key="1">
    <source>
        <dbReference type="EMBL" id="EXJ76964.1"/>
    </source>
</evidence>
<sequence length="78" mass="8769">MPYDGMSLLSGHSYGDINRWDATERRVLNKIASLGQPVTNIEMLKPGDFPKLGEVGVHAAECRQAKCRVPLFYQQLHL</sequence>
<dbReference type="GeneID" id="19174202"/>
<proteinExistence type="predicted"/>
<comment type="caution">
    <text evidence="1">The sequence shown here is derived from an EMBL/GenBank/DDBJ whole genome shotgun (WGS) entry which is preliminary data.</text>
</comment>
<protein>
    <submittedName>
        <fullName evidence="1">Uncharacterized protein</fullName>
    </submittedName>
</protein>